<evidence type="ECO:0000256" key="9">
    <source>
        <dbReference type="SAM" id="MobiDB-lite"/>
    </source>
</evidence>
<proteinExistence type="inferred from homology"/>
<dbReference type="EC" id="3.4.19.1" evidence="5"/>
<reference evidence="12 13" key="1">
    <citation type="journal article" date="2014" name="BMC Genomics">
        <title>Oil accumulation mechanisms of the oleaginous microalga Chlorella protothecoides revealed through its genome, transcriptomes, and proteomes.</title>
        <authorList>
            <person name="Gao C."/>
            <person name="Wang Y."/>
            <person name="Shen Y."/>
            <person name="Yan D."/>
            <person name="He X."/>
            <person name="Dai J."/>
            <person name="Wu Q."/>
        </authorList>
    </citation>
    <scope>NUCLEOTIDE SEQUENCE [LARGE SCALE GENOMIC DNA]</scope>
    <source>
        <strain evidence="12 13">0710</strain>
    </source>
</reference>
<dbReference type="Pfam" id="PF00326">
    <property type="entry name" value="Peptidase_S9"/>
    <property type="match status" value="1"/>
</dbReference>
<feature type="domain" description="Peptidase S9 prolyl oligopeptidase catalytic" evidence="10">
    <location>
        <begin position="615"/>
        <end position="685"/>
    </location>
</feature>
<dbReference type="GO" id="GO:0004252">
    <property type="term" value="F:serine-type endopeptidase activity"/>
    <property type="evidence" value="ECO:0007669"/>
    <property type="project" value="TreeGrafter"/>
</dbReference>
<evidence type="ECO:0000256" key="5">
    <source>
        <dbReference type="ARBA" id="ARBA00012917"/>
    </source>
</evidence>
<dbReference type="GO" id="GO:0008242">
    <property type="term" value="F:omega peptidase activity"/>
    <property type="evidence" value="ECO:0007669"/>
    <property type="project" value="UniProtKB-EC"/>
</dbReference>
<comment type="similarity">
    <text evidence="3">Belongs to the peptidase S9C family.</text>
</comment>
<evidence type="ECO:0000259" key="11">
    <source>
        <dbReference type="Pfam" id="PF19283"/>
    </source>
</evidence>
<evidence type="ECO:0000259" key="10">
    <source>
        <dbReference type="Pfam" id="PF00326"/>
    </source>
</evidence>
<dbReference type="PANTHER" id="PTHR42776:SF4">
    <property type="entry name" value="ACYLAMINO-ACID-RELEASING ENZYME"/>
    <property type="match status" value="1"/>
</dbReference>
<dbReference type="RefSeq" id="XP_011399773.1">
    <property type="nucleotide sequence ID" value="XM_011401471.1"/>
</dbReference>
<dbReference type="STRING" id="3075.A0A087SM71"/>
<evidence type="ECO:0000256" key="4">
    <source>
        <dbReference type="ARBA" id="ARBA00011881"/>
    </source>
</evidence>
<dbReference type="InterPro" id="IPR001375">
    <property type="entry name" value="Peptidase_S9_cat"/>
</dbReference>
<keyword evidence="13" id="KW-1185">Reference proteome</keyword>
<keyword evidence="7" id="KW-0963">Cytoplasm</keyword>
<dbReference type="KEGG" id="apro:F751_0757"/>
<evidence type="ECO:0000313" key="13">
    <source>
        <dbReference type="Proteomes" id="UP000028924"/>
    </source>
</evidence>
<evidence type="ECO:0000256" key="6">
    <source>
        <dbReference type="ARBA" id="ARBA00018421"/>
    </source>
</evidence>
<evidence type="ECO:0000256" key="3">
    <source>
        <dbReference type="ARBA" id="ARBA00010040"/>
    </source>
</evidence>
<gene>
    <name evidence="12" type="ORF">F751_0757</name>
</gene>
<keyword evidence="8" id="KW-0378">Hydrolase</keyword>
<dbReference type="Proteomes" id="UP000028924">
    <property type="component" value="Unassembled WGS sequence"/>
</dbReference>
<dbReference type="Pfam" id="PF19283">
    <property type="entry name" value="APEH_N"/>
    <property type="match status" value="1"/>
</dbReference>
<feature type="region of interest" description="Disordered" evidence="9">
    <location>
        <begin position="1"/>
        <end position="38"/>
    </location>
</feature>
<sequence length="692" mass="72185">MTRHPELQGLGAEAGPARQPPSQGLGAEAGPARQPPSHLERECEFLEAALSIPGLKGGWLAPRPGGDAVLALQYAQRDLAANTQRRSLVWGPLRLERVVSVPEVVHGSVFADPWFGGAGPSWSPDERSLVYVAERYTGRRSPSLFVLDTGSWSVARVAAGDADAYSMGQPVWTPRGDGIVFVRWPHAPDNFPGLTQRLGIVYCFNRPCHLALAPWLQVGAGARDEAAIEGAPLEAGFQGAAEAPAGGSYPAATLLTPGMSSAFSPRFSPDGGTLVFLSQAAAVESGAHAASASLHALTWCGAGPAPGPPHMLVGVEAGAPPAGPDPYAAFPGLYSGLIPAQPWVDADTLLLTSQWRSTTAVLAVSLSARSVQRVSPPPGPDHASWSLLAADAGWAVATCSSLHQPPSPYVAHLGRGEALGPTSWAHLDLGDAEDDAVPPELAATLRTLRTTVVCPEPGDDGADGSGPTWEALLLHAAGDGAPESASTPTPGEPPANIDQPTSADHAATTADHMISTGSSDSTPRPLLLMPHGGPHSAFSSEFSPVLGALCALGHDVLLVNYRGSTGFGEASLQALPGRVGELDAPGDFFAGVLRNPVLDLGLMVQLSDIPDWCYVTAPMLFLLGGKDRRVPLRDAQQYANALRVLRGEAGPATKILVFPEDNHALDSPQTEFEQWITALEWLQRHGPGSTTM</sequence>
<evidence type="ECO:0000313" key="12">
    <source>
        <dbReference type="EMBL" id="KFM26825.1"/>
    </source>
</evidence>
<dbReference type="Gene3D" id="3.40.50.1820">
    <property type="entry name" value="alpha/beta hydrolase"/>
    <property type="match status" value="2"/>
</dbReference>
<dbReference type="InterPro" id="IPR045550">
    <property type="entry name" value="AARE_N"/>
</dbReference>
<evidence type="ECO:0000256" key="2">
    <source>
        <dbReference type="ARBA" id="ARBA00004496"/>
    </source>
</evidence>
<name>A0A087SM71_AUXPR</name>
<feature type="region of interest" description="Disordered" evidence="9">
    <location>
        <begin position="479"/>
        <end position="506"/>
    </location>
</feature>
<dbReference type="EMBL" id="KL662135">
    <property type="protein sequence ID" value="KFM26825.1"/>
    <property type="molecule type" value="Genomic_DNA"/>
</dbReference>
<evidence type="ECO:0000256" key="7">
    <source>
        <dbReference type="ARBA" id="ARBA00022490"/>
    </source>
</evidence>
<protein>
    <recommendedName>
        <fullName evidence="6">Acylamino-acid-releasing enzyme</fullName>
        <ecNumber evidence="5">3.4.19.1</ecNumber>
    </recommendedName>
</protein>
<evidence type="ECO:0000256" key="8">
    <source>
        <dbReference type="ARBA" id="ARBA00022801"/>
    </source>
</evidence>
<comment type="catalytic activity">
    <reaction evidence="1">
        <text>Cleavage of an N-acetyl or N-formyl amino acid from the N-terminus of a polypeptide.</text>
        <dbReference type="EC" id="3.4.19.1"/>
    </reaction>
</comment>
<dbReference type="SUPFAM" id="SSF82171">
    <property type="entry name" value="DPP6 N-terminal domain-like"/>
    <property type="match status" value="1"/>
</dbReference>
<dbReference type="PANTHER" id="PTHR42776">
    <property type="entry name" value="SERINE PEPTIDASE S9 FAMILY MEMBER"/>
    <property type="match status" value="1"/>
</dbReference>
<feature type="domain" description="Acylamino-acid-releasing enzyme N-terminal" evidence="11">
    <location>
        <begin position="134"/>
        <end position="429"/>
    </location>
</feature>
<evidence type="ECO:0000256" key="1">
    <source>
        <dbReference type="ARBA" id="ARBA00000721"/>
    </source>
</evidence>
<dbReference type="GO" id="GO:0006508">
    <property type="term" value="P:proteolysis"/>
    <property type="evidence" value="ECO:0007669"/>
    <property type="project" value="InterPro"/>
</dbReference>
<dbReference type="GO" id="GO:0005737">
    <property type="term" value="C:cytoplasm"/>
    <property type="evidence" value="ECO:0007669"/>
    <property type="project" value="UniProtKB-SubCell"/>
</dbReference>
<dbReference type="InterPro" id="IPR029058">
    <property type="entry name" value="AB_hydrolase_fold"/>
</dbReference>
<dbReference type="eggNOG" id="KOG2100">
    <property type="taxonomic scope" value="Eukaryota"/>
</dbReference>
<organism evidence="12 13">
    <name type="scientific">Auxenochlorella protothecoides</name>
    <name type="common">Green microalga</name>
    <name type="synonym">Chlorella protothecoides</name>
    <dbReference type="NCBI Taxonomy" id="3075"/>
    <lineage>
        <taxon>Eukaryota</taxon>
        <taxon>Viridiplantae</taxon>
        <taxon>Chlorophyta</taxon>
        <taxon>core chlorophytes</taxon>
        <taxon>Trebouxiophyceae</taxon>
        <taxon>Chlorellales</taxon>
        <taxon>Chlorellaceae</taxon>
        <taxon>Auxenochlorella</taxon>
    </lineage>
</organism>
<dbReference type="OrthoDB" id="416344at2759"/>
<dbReference type="GeneID" id="23612148"/>
<dbReference type="InterPro" id="IPR011042">
    <property type="entry name" value="6-blade_b-propeller_TolB-like"/>
</dbReference>
<dbReference type="Gene3D" id="2.120.10.30">
    <property type="entry name" value="TolB, C-terminal domain"/>
    <property type="match status" value="1"/>
</dbReference>
<dbReference type="SUPFAM" id="SSF53474">
    <property type="entry name" value="alpha/beta-Hydrolases"/>
    <property type="match status" value="1"/>
</dbReference>
<accession>A0A087SM71</accession>
<comment type="subunit">
    <text evidence="4">Homotetramer.</text>
</comment>
<dbReference type="AlphaFoldDB" id="A0A087SM71"/>
<comment type="subcellular location">
    <subcellularLocation>
        <location evidence="2">Cytoplasm</location>
    </subcellularLocation>
</comment>